<dbReference type="InterPro" id="IPR011044">
    <property type="entry name" value="Quino_amine_DH_bsu"/>
</dbReference>
<reference evidence="2 3" key="1">
    <citation type="submission" date="2021-04" db="EMBL/GenBank/DDBJ databases">
        <title>Ruania sp. nov., isolated from sandy soil of mangrove forest.</title>
        <authorList>
            <person name="Ge X."/>
            <person name="Huang R."/>
            <person name="Liu W."/>
        </authorList>
    </citation>
    <scope>NUCLEOTIDE SEQUENCE [LARGE SCALE GENOMIC DNA]</scope>
    <source>
        <strain evidence="2 3">N2-46</strain>
    </source>
</reference>
<gene>
    <name evidence="2" type="ORF">KCQ71_16230</name>
</gene>
<dbReference type="Proteomes" id="UP000826651">
    <property type="component" value="Unassembled WGS sequence"/>
</dbReference>
<name>A0ABS7SD92_9MICO</name>
<evidence type="ECO:0000256" key="1">
    <source>
        <dbReference type="SAM" id="MobiDB-lite"/>
    </source>
</evidence>
<protein>
    <recommendedName>
        <fullName evidence="4">PQQ-binding-like beta-propeller repeat protein</fullName>
    </recommendedName>
</protein>
<evidence type="ECO:0008006" key="4">
    <source>
        <dbReference type="Google" id="ProtNLM"/>
    </source>
</evidence>
<evidence type="ECO:0000313" key="2">
    <source>
        <dbReference type="EMBL" id="MBZ2197710.1"/>
    </source>
</evidence>
<comment type="caution">
    <text evidence="2">The sequence shown here is derived from an EMBL/GenBank/DDBJ whole genome shotgun (WGS) entry which is preliminary data.</text>
</comment>
<dbReference type="RefSeq" id="WP_223407770.1">
    <property type="nucleotide sequence ID" value="NZ_JAGSHT010000015.1"/>
</dbReference>
<feature type="region of interest" description="Disordered" evidence="1">
    <location>
        <begin position="35"/>
        <end position="71"/>
    </location>
</feature>
<proteinExistence type="predicted"/>
<organism evidence="2 3">
    <name type="scientific">Occultella gossypii</name>
    <dbReference type="NCBI Taxonomy" id="2800820"/>
    <lineage>
        <taxon>Bacteria</taxon>
        <taxon>Bacillati</taxon>
        <taxon>Actinomycetota</taxon>
        <taxon>Actinomycetes</taxon>
        <taxon>Micrococcales</taxon>
        <taxon>Ruaniaceae</taxon>
        <taxon>Occultella</taxon>
    </lineage>
</organism>
<accession>A0ABS7SD92</accession>
<keyword evidence="3" id="KW-1185">Reference proteome</keyword>
<dbReference type="PROSITE" id="PS51257">
    <property type="entry name" value="PROKAR_LIPOPROTEIN"/>
    <property type="match status" value="1"/>
</dbReference>
<dbReference type="EMBL" id="JAGSHT010000015">
    <property type="protein sequence ID" value="MBZ2197710.1"/>
    <property type="molecule type" value="Genomic_DNA"/>
</dbReference>
<dbReference type="SUPFAM" id="SSF50969">
    <property type="entry name" value="YVTN repeat-like/Quinoprotein amine dehydrogenase"/>
    <property type="match status" value="1"/>
</dbReference>
<sequence>MSTKRVGFHGPGTVTGRLLTAIGAGLLLVAAGCADSDPQGPESPGGSGSTGPTSGAETTDPEPADPTTGDWVEVPSGSVLLASTVGTAVLAVGEAVSSEAGGESVDGEVTTTRDVAAYDAAGAVLWEFPGVVEDYYDPTVLATASGVALLSPEGASTRLTLVDWTTGEEVWSLAPDDLGGCRQWRFTELPESDVIALSSDGPPCPGTEPDRAGVVTIDAATGAIRDPYLPSAGTITTVLAPATAEVWSVELTDVALTVQRFDPASGAVDAREFGWGAEHAEELRAVNTHEHNHIEQVGPDLAVVQRWGEQGLIASYLMDWTTEIPEFTSGDPAGPCFGEALAARDVAIAGCLAQDLAADDPPLASVGFDGSTRWEQPGSAGLTMEVPARVTPVHVGQDRAWAISTGSDLLTAIDVETGEPLWVVGAGEGAGEISQGYLAAGGVLVAAVAGAEGGPGEVVRVDVATGVELDRHDYPGGWVSSTDTAAVVTGAEAALLTIVTESVG</sequence>
<evidence type="ECO:0000313" key="3">
    <source>
        <dbReference type="Proteomes" id="UP000826651"/>
    </source>
</evidence>